<feature type="compositionally biased region" description="Basic and acidic residues" evidence="3">
    <location>
        <begin position="391"/>
        <end position="400"/>
    </location>
</feature>
<evidence type="ECO:0000313" key="7">
    <source>
        <dbReference type="Proteomes" id="UP001165085"/>
    </source>
</evidence>
<dbReference type="InterPro" id="IPR002913">
    <property type="entry name" value="START_lipid-bd_dom"/>
</dbReference>
<reference evidence="7" key="1">
    <citation type="journal article" date="2023" name="Commun. Biol.">
        <title>Genome analysis of Parmales, the sister group of diatoms, reveals the evolutionary specialization of diatoms from phago-mixotrophs to photoautotrophs.</title>
        <authorList>
            <person name="Ban H."/>
            <person name="Sato S."/>
            <person name="Yoshikawa S."/>
            <person name="Yamada K."/>
            <person name="Nakamura Y."/>
            <person name="Ichinomiya M."/>
            <person name="Sato N."/>
            <person name="Blanc-Mathieu R."/>
            <person name="Endo H."/>
            <person name="Kuwata A."/>
            <person name="Ogata H."/>
        </authorList>
    </citation>
    <scope>NUCLEOTIDE SEQUENCE [LARGE SCALE GENOMIC DNA]</scope>
    <source>
        <strain evidence="7">NIES 3701</strain>
    </source>
</reference>
<organism evidence="6 7">
    <name type="scientific">Triparma strigata</name>
    <dbReference type="NCBI Taxonomy" id="1606541"/>
    <lineage>
        <taxon>Eukaryota</taxon>
        <taxon>Sar</taxon>
        <taxon>Stramenopiles</taxon>
        <taxon>Ochrophyta</taxon>
        <taxon>Bolidophyceae</taxon>
        <taxon>Parmales</taxon>
        <taxon>Triparmaceae</taxon>
        <taxon>Triparma</taxon>
    </lineage>
</organism>
<evidence type="ECO:0000256" key="3">
    <source>
        <dbReference type="SAM" id="MobiDB-lite"/>
    </source>
</evidence>
<evidence type="ECO:0000256" key="2">
    <source>
        <dbReference type="ARBA" id="ARBA00022824"/>
    </source>
</evidence>
<dbReference type="PROSITE" id="PS50003">
    <property type="entry name" value="PH_DOMAIN"/>
    <property type="match status" value="1"/>
</dbReference>
<evidence type="ECO:0000259" key="4">
    <source>
        <dbReference type="PROSITE" id="PS50003"/>
    </source>
</evidence>
<accession>A0A9W7BQT5</accession>
<comment type="subcellular location">
    <subcellularLocation>
        <location evidence="1">Endoplasmic reticulum</location>
    </subcellularLocation>
</comment>
<feature type="region of interest" description="Disordered" evidence="3">
    <location>
        <begin position="97"/>
        <end position="143"/>
    </location>
</feature>
<feature type="compositionally biased region" description="Pro residues" evidence="3">
    <location>
        <begin position="132"/>
        <end position="143"/>
    </location>
</feature>
<feature type="compositionally biased region" description="Low complexity" evidence="3">
    <location>
        <begin position="423"/>
        <end position="449"/>
    </location>
</feature>
<dbReference type="OrthoDB" id="196858at2759"/>
<dbReference type="Pfam" id="PF00169">
    <property type="entry name" value="PH"/>
    <property type="match status" value="1"/>
</dbReference>
<dbReference type="InterPro" id="IPR001849">
    <property type="entry name" value="PH_domain"/>
</dbReference>
<evidence type="ECO:0000256" key="1">
    <source>
        <dbReference type="ARBA" id="ARBA00004240"/>
    </source>
</evidence>
<dbReference type="Proteomes" id="UP001165085">
    <property type="component" value="Unassembled WGS sequence"/>
</dbReference>
<name>A0A9W7BQT5_9STRA</name>
<feature type="compositionally biased region" description="Low complexity" evidence="3">
    <location>
        <begin position="120"/>
        <end position="131"/>
    </location>
</feature>
<dbReference type="CDD" id="cd00177">
    <property type="entry name" value="START"/>
    <property type="match status" value="1"/>
</dbReference>
<dbReference type="AlphaFoldDB" id="A0A9W7BQT5"/>
<dbReference type="PANTHER" id="PTHR19308:SF14">
    <property type="entry name" value="START DOMAIN-CONTAINING PROTEIN"/>
    <property type="match status" value="1"/>
</dbReference>
<dbReference type="Pfam" id="PF01852">
    <property type="entry name" value="START"/>
    <property type="match status" value="1"/>
</dbReference>
<dbReference type="Gene3D" id="2.30.29.30">
    <property type="entry name" value="Pleckstrin-homology domain (PH domain)/Phosphotyrosine-binding domain (PTB)"/>
    <property type="match status" value="1"/>
</dbReference>
<evidence type="ECO:0008006" key="8">
    <source>
        <dbReference type="Google" id="ProtNLM"/>
    </source>
</evidence>
<dbReference type="GO" id="GO:0008289">
    <property type="term" value="F:lipid binding"/>
    <property type="evidence" value="ECO:0007669"/>
    <property type="project" value="InterPro"/>
</dbReference>
<evidence type="ECO:0000259" key="5">
    <source>
        <dbReference type="PROSITE" id="PS50848"/>
    </source>
</evidence>
<proteinExistence type="predicted"/>
<protein>
    <recommendedName>
        <fullName evidence="8">PH domain-containing protein</fullName>
    </recommendedName>
</protein>
<keyword evidence="2" id="KW-0256">Endoplasmic reticulum</keyword>
<dbReference type="SUPFAM" id="SSF50729">
    <property type="entry name" value="PH domain-like"/>
    <property type="match status" value="1"/>
</dbReference>
<dbReference type="PROSITE" id="PS50848">
    <property type="entry name" value="START"/>
    <property type="match status" value="1"/>
</dbReference>
<keyword evidence="7" id="KW-1185">Reference proteome</keyword>
<dbReference type="EMBL" id="BRXY01000389">
    <property type="protein sequence ID" value="GMH91749.1"/>
    <property type="molecule type" value="Genomic_DNA"/>
</dbReference>
<dbReference type="InterPro" id="IPR051213">
    <property type="entry name" value="START_lipid_transfer"/>
</dbReference>
<dbReference type="SUPFAM" id="SSF55961">
    <property type="entry name" value="Bet v1-like"/>
    <property type="match status" value="1"/>
</dbReference>
<dbReference type="GO" id="GO:0005783">
    <property type="term" value="C:endoplasmic reticulum"/>
    <property type="evidence" value="ECO:0007669"/>
    <property type="project" value="UniProtKB-SubCell"/>
</dbReference>
<dbReference type="Gene3D" id="3.30.530.20">
    <property type="match status" value="1"/>
</dbReference>
<gene>
    <name evidence="6" type="ORF">TrST_g1839</name>
</gene>
<feature type="domain" description="PH" evidence="4">
    <location>
        <begin position="2"/>
        <end position="100"/>
    </location>
</feature>
<feature type="region of interest" description="Disordered" evidence="3">
    <location>
        <begin position="390"/>
        <end position="451"/>
    </location>
</feature>
<dbReference type="Gene3D" id="3.30.559.10">
    <property type="entry name" value="Chloramphenicol acetyltransferase-like domain"/>
    <property type="match status" value="1"/>
</dbReference>
<evidence type="ECO:0000313" key="6">
    <source>
        <dbReference type="EMBL" id="GMH91749.1"/>
    </source>
</evidence>
<dbReference type="InterPro" id="IPR011993">
    <property type="entry name" value="PH-like_dom_sf"/>
</dbReference>
<comment type="caution">
    <text evidence="6">The sequence shown here is derived from an EMBL/GenBank/DDBJ whole genome shotgun (WGS) entry which is preliminary data.</text>
</comment>
<dbReference type="InterPro" id="IPR023393">
    <property type="entry name" value="START-like_dom_sf"/>
</dbReference>
<dbReference type="PANTHER" id="PTHR19308">
    <property type="entry name" value="PHOSPHATIDYLCHOLINE TRANSFER PROTEIN"/>
    <property type="match status" value="1"/>
</dbReference>
<dbReference type="SMART" id="SM00233">
    <property type="entry name" value="PH"/>
    <property type="match status" value="1"/>
</dbReference>
<feature type="domain" description="START" evidence="5">
    <location>
        <begin position="178"/>
        <end position="335"/>
    </location>
</feature>
<sequence>MPPTKKGTLYKQRDVFKGYRPRLFVLDPPILHYYLEASDPAPRKSIFLTGCTITPESWGEDSSSPGMKISHPSTSVTYHLGCRDGGERDEWVEALRKASVETPPTPKARRGGESPGFTTNSSSSSPSLLQNPNPPPPSLPRYISVPPPFVRSLESAFHRMSTLTSSPLPTSPTSSSPWSFLFSKKGVLASTLPGQNLTVRGDAIMPLPPIQVFQTVINVFCKEKYDNQMDTGSRLTTYNPHTFVDYLKFKPVWPTSSRDFVNIVSWKVCEGVITIVAVEFNDDKLCPKIRGNVRGSCLIGGWTIKKHIGEGGEVESKVQIVVSSDLKGGLPSSIVQVVTQQQAMFPVIIGKWIMGQTEGREIEKDLEANVTEENVLKVVEKLPKGLNVKHKFGESEHDGADSSPDLVDEVEESNRPNSPVPPSNNSNSSLRIPSSPNSNSNSNSSPSSRDFGVNVTTAPSLTPTKPSLTFTTFALSLPVLLWAACQTLFPTLYNSRGFMFLLGLVLGLRSFVTRRLGTQMTYKDGTTVGLMGCGNGGTGPVKCSFNVDLKRILRYIERKKGEGESVAVTHIALKALALSLREYSLFNGRKVRLPLLGVEGYYPNLSVDVSTAAGVVANGSSNIVKVEKADQMKINDIAKFINGNNEGKKYGKDKGALLPKFLKKPLEILSEQLDLKVPGLGLSGRRFGTALVVTSPNNEGSEVTISADLLTPYNGKPSGPSIILIVGGVRILPSFSKEPRSAMARPVLTVSVTVGCEVANVASCRVLVERVQELMREPEKMDKM</sequence>
<dbReference type="InterPro" id="IPR023213">
    <property type="entry name" value="CAT-like_dom_sf"/>
</dbReference>